<accession>A0A383BSZ6</accession>
<protein>
    <submittedName>
        <fullName evidence="1">Uncharacterized protein</fullName>
    </submittedName>
</protein>
<dbReference type="AlphaFoldDB" id="A0A383BSZ6"/>
<name>A0A383BSZ6_9ZZZZ</name>
<feature type="non-terminal residue" evidence="1">
    <location>
        <position position="24"/>
    </location>
</feature>
<gene>
    <name evidence="1" type="ORF">METZ01_LOCUS475824</name>
</gene>
<feature type="non-terminal residue" evidence="1">
    <location>
        <position position="1"/>
    </location>
</feature>
<reference evidence="1" key="1">
    <citation type="submission" date="2018-05" db="EMBL/GenBank/DDBJ databases">
        <authorList>
            <person name="Lanie J.A."/>
            <person name="Ng W.-L."/>
            <person name="Kazmierczak K.M."/>
            <person name="Andrzejewski T.M."/>
            <person name="Davidsen T.M."/>
            <person name="Wayne K.J."/>
            <person name="Tettelin H."/>
            <person name="Glass J.I."/>
            <person name="Rusch D."/>
            <person name="Podicherti R."/>
            <person name="Tsui H.-C.T."/>
            <person name="Winkler M.E."/>
        </authorList>
    </citation>
    <scope>NUCLEOTIDE SEQUENCE</scope>
</reference>
<organism evidence="1">
    <name type="scientific">marine metagenome</name>
    <dbReference type="NCBI Taxonomy" id="408172"/>
    <lineage>
        <taxon>unclassified sequences</taxon>
        <taxon>metagenomes</taxon>
        <taxon>ecological metagenomes</taxon>
    </lineage>
</organism>
<evidence type="ECO:0000313" key="1">
    <source>
        <dbReference type="EMBL" id="SVE22970.1"/>
    </source>
</evidence>
<dbReference type="EMBL" id="UINC01202938">
    <property type="protein sequence ID" value="SVE22970.1"/>
    <property type="molecule type" value="Genomic_DNA"/>
</dbReference>
<proteinExistence type="predicted"/>
<sequence length="24" mass="2941">LQLQELHQVLLRLRLRLRLLELSS</sequence>